<protein>
    <submittedName>
        <fullName evidence="4">ALF11</fullName>
    </submittedName>
</protein>
<feature type="chain" id="PRO_5012751841" evidence="3">
    <location>
        <begin position="26"/>
        <end position="123"/>
    </location>
</feature>
<reference evidence="4" key="1">
    <citation type="journal article" date="2017" name="Gene">
        <title>Newly identified PcToll4 regulates antimicrobial peptide expression in intestine of red swamp crayfish Procambarus clarkii.</title>
        <authorList>
            <person name="Huang Y."/>
            <person name="Li T."/>
            <person name="Jin M."/>
            <person name="Yin S."/>
            <person name="Hui K.M."/>
            <person name="Ren Q."/>
        </authorList>
    </citation>
    <scope>NUCLEOTIDE SEQUENCE</scope>
</reference>
<dbReference type="GO" id="GO:0042742">
    <property type="term" value="P:defense response to bacterium"/>
    <property type="evidence" value="ECO:0007669"/>
    <property type="project" value="UniProtKB-KW"/>
</dbReference>
<dbReference type="EMBL" id="KU680802">
    <property type="protein sequence ID" value="AOG75604.1"/>
    <property type="molecule type" value="mRNA"/>
</dbReference>
<evidence type="ECO:0000313" key="4">
    <source>
        <dbReference type="EMBL" id="AOG75604.1"/>
    </source>
</evidence>
<organism evidence="4">
    <name type="scientific">Procambarus clarkii</name>
    <name type="common">Red swamp crayfish</name>
    <dbReference type="NCBI Taxonomy" id="6728"/>
    <lineage>
        <taxon>Eukaryota</taxon>
        <taxon>Metazoa</taxon>
        <taxon>Ecdysozoa</taxon>
        <taxon>Arthropoda</taxon>
        <taxon>Crustacea</taxon>
        <taxon>Multicrustacea</taxon>
        <taxon>Malacostraca</taxon>
        <taxon>Eumalacostraca</taxon>
        <taxon>Eucarida</taxon>
        <taxon>Decapoda</taxon>
        <taxon>Pleocyemata</taxon>
        <taxon>Astacidea</taxon>
        <taxon>Astacoidea</taxon>
        <taxon>Cambaridae</taxon>
        <taxon>Procambarus</taxon>
    </lineage>
</organism>
<proteinExistence type="evidence at transcript level"/>
<keyword evidence="3" id="KW-0732">Signal</keyword>
<sequence length="123" mass="13500">MRLSAVLSLGVVLTLVVLPAPECHGQEILQSLLGAVTQQLVGLWKNGEVELLGHYCQYSVSPKFKSFELYFRGRMTCPGWTPIRGEAESRSSTGILAATTADFVNKAFQAGLITEDDAKRWLN</sequence>
<keyword evidence="1" id="KW-0929">Antimicrobial</keyword>
<dbReference type="SMR" id="A0A1S5RQU4"/>
<dbReference type="Gene3D" id="3.30.160.320">
    <property type="match status" value="1"/>
</dbReference>
<dbReference type="InterPro" id="IPR038539">
    <property type="entry name" value="Anti-LPS_factor/Scygonadin_sf"/>
</dbReference>
<dbReference type="AlphaFoldDB" id="A0A1S5RQU4"/>
<evidence type="ECO:0000256" key="1">
    <source>
        <dbReference type="ARBA" id="ARBA00022529"/>
    </source>
</evidence>
<evidence type="ECO:0000256" key="2">
    <source>
        <dbReference type="ARBA" id="ARBA00023022"/>
    </source>
</evidence>
<dbReference type="InterPro" id="IPR024509">
    <property type="entry name" value="Anti-LPS_factor/Scygonadin"/>
</dbReference>
<evidence type="ECO:0000256" key="3">
    <source>
        <dbReference type="SAM" id="SignalP"/>
    </source>
</evidence>
<dbReference type="OrthoDB" id="6354399at2759"/>
<keyword evidence="2" id="KW-0044">Antibiotic</keyword>
<name>A0A1S5RQU4_PROCL</name>
<feature type="signal peptide" evidence="3">
    <location>
        <begin position="1"/>
        <end position="25"/>
    </location>
</feature>
<accession>A0A1S5RQU4</accession>
<dbReference type="Pfam" id="PF11630">
    <property type="entry name" value="Anti-LPS-SCYG"/>
    <property type="match status" value="1"/>
</dbReference>